<gene>
    <name evidence="1" type="ORF">BJP51_14855</name>
</gene>
<reference evidence="1 2" key="1">
    <citation type="submission" date="2016-10" db="EMBL/GenBank/DDBJ databases">
        <title>Paenibacillus species isolates.</title>
        <authorList>
            <person name="Beno S.M."/>
        </authorList>
    </citation>
    <scope>NUCLEOTIDE SEQUENCE [LARGE SCALE GENOMIC DNA]</scope>
    <source>
        <strain evidence="1 2">FSL H7-0604</strain>
    </source>
</reference>
<dbReference type="Proteomes" id="UP000187465">
    <property type="component" value="Unassembled WGS sequence"/>
</dbReference>
<proteinExistence type="predicted"/>
<dbReference type="AlphaFoldDB" id="A0A1R0XCL8"/>
<evidence type="ECO:0000313" key="1">
    <source>
        <dbReference type="EMBL" id="OMD32797.1"/>
    </source>
</evidence>
<dbReference type="EMBL" id="MKQP01000016">
    <property type="protein sequence ID" value="OMD32797.1"/>
    <property type="molecule type" value="Genomic_DNA"/>
</dbReference>
<comment type="caution">
    <text evidence="1">The sequence shown here is derived from an EMBL/GenBank/DDBJ whole genome shotgun (WGS) entry which is preliminary data.</text>
</comment>
<dbReference type="KEGG" id="pod:PODO_13240"/>
<sequence>MKKKLRSITLRGLEYSYILGMRIHDKRSLLELKVYHKNVKLHPLRIQILTWDDPIAGCPLNTGYLLQNHKKGFDVVYNLNHPQRIREWIEYGTAKGWDGTRTIEIIYGLDAMQEMGYDITSLRTSI</sequence>
<evidence type="ECO:0000313" key="2">
    <source>
        <dbReference type="Proteomes" id="UP000187465"/>
    </source>
</evidence>
<dbReference type="GeneID" id="31571164"/>
<organism evidence="1 2">
    <name type="scientific">Paenibacillus odorifer</name>
    <dbReference type="NCBI Taxonomy" id="189426"/>
    <lineage>
        <taxon>Bacteria</taxon>
        <taxon>Bacillati</taxon>
        <taxon>Bacillota</taxon>
        <taxon>Bacilli</taxon>
        <taxon>Bacillales</taxon>
        <taxon>Paenibacillaceae</taxon>
        <taxon>Paenibacillus</taxon>
    </lineage>
</organism>
<protein>
    <submittedName>
        <fullName evidence="1">Uncharacterized protein</fullName>
    </submittedName>
</protein>
<name>A0A1R0XCL8_9BACL</name>
<accession>A0A1R0XCL8</accession>
<dbReference type="RefSeq" id="WP_036686425.1">
    <property type="nucleotide sequence ID" value="NZ_CP009428.1"/>
</dbReference>